<evidence type="ECO:0000259" key="12">
    <source>
        <dbReference type="Pfam" id="PF03600"/>
    </source>
</evidence>
<evidence type="ECO:0000256" key="1">
    <source>
        <dbReference type="ARBA" id="ARBA00004141"/>
    </source>
</evidence>
<comment type="similarity">
    <text evidence="10">Belongs to the NhaD Na(+)/H(+) (TC 2.A.62) antiporter family.</text>
</comment>
<dbReference type="NCBIfam" id="NF038006">
    <property type="entry name" value="NhaD_1"/>
    <property type="match status" value="1"/>
</dbReference>
<dbReference type="EMBL" id="AMFJ01036174">
    <property type="protein sequence ID" value="EKD24703.1"/>
    <property type="molecule type" value="Genomic_DNA"/>
</dbReference>
<keyword evidence="9" id="KW-0739">Sodium transport</keyword>
<keyword evidence="8 11" id="KW-0472">Membrane</keyword>
<evidence type="ECO:0000256" key="6">
    <source>
        <dbReference type="ARBA" id="ARBA00023053"/>
    </source>
</evidence>
<dbReference type="AlphaFoldDB" id="K1XWC8"/>
<evidence type="ECO:0000256" key="4">
    <source>
        <dbReference type="ARBA" id="ARBA00022692"/>
    </source>
</evidence>
<proteinExistence type="inferred from homology"/>
<feature type="transmembrane region" description="Helical" evidence="11">
    <location>
        <begin position="6"/>
        <end position="21"/>
    </location>
</feature>
<dbReference type="PANTHER" id="PTHR43269">
    <property type="entry name" value="SODIUM/PROTON ANTIPORTER 1-RELATED"/>
    <property type="match status" value="1"/>
</dbReference>
<name>K1XWC8_9BACT</name>
<comment type="subcellular location">
    <subcellularLocation>
        <location evidence="1">Membrane</location>
        <topology evidence="1">Multi-pass membrane protein</topology>
    </subcellularLocation>
</comment>
<dbReference type="GO" id="GO:0016020">
    <property type="term" value="C:membrane"/>
    <property type="evidence" value="ECO:0007669"/>
    <property type="project" value="UniProtKB-SubCell"/>
</dbReference>
<dbReference type="GO" id="GO:0006814">
    <property type="term" value="P:sodium ion transport"/>
    <property type="evidence" value="ECO:0007669"/>
    <property type="project" value="UniProtKB-KW"/>
</dbReference>
<feature type="domain" description="Citrate transporter-like" evidence="12">
    <location>
        <begin position="16"/>
        <end position="375"/>
    </location>
</feature>
<evidence type="ECO:0000256" key="3">
    <source>
        <dbReference type="ARBA" id="ARBA00022449"/>
    </source>
</evidence>
<gene>
    <name evidence="13" type="ORF">ACD_80C00167G0001</name>
</gene>
<accession>K1XWC8</accession>
<feature type="transmembrane region" description="Helical" evidence="11">
    <location>
        <begin position="338"/>
        <end position="356"/>
    </location>
</feature>
<keyword evidence="3" id="KW-0050">Antiport</keyword>
<organism evidence="13">
    <name type="scientific">uncultured bacterium</name>
    <name type="common">gcode 4</name>
    <dbReference type="NCBI Taxonomy" id="1234023"/>
    <lineage>
        <taxon>Bacteria</taxon>
        <taxon>environmental samples</taxon>
    </lineage>
</organism>
<comment type="caution">
    <text evidence="13">The sequence shown here is derived from an EMBL/GenBank/DDBJ whole genome shotgun (WGS) entry which is preliminary data.</text>
</comment>
<evidence type="ECO:0000256" key="9">
    <source>
        <dbReference type="ARBA" id="ARBA00023201"/>
    </source>
</evidence>
<evidence type="ECO:0000256" key="5">
    <source>
        <dbReference type="ARBA" id="ARBA00022989"/>
    </source>
</evidence>
<feature type="transmembrane region" description="Helical" evidence="11">
    <location>
        <begin position="108"/>
        <end position="132"/>
    </location>
</feature>
<feature type="transmembrane region" description="Helical" evidence="11">
    <location>
        <begin position="298"/>
        <end position="318"/>
    </location>
</feature>
<feature type="transmembrane region" description="Helical" evidence="11">
    <location>
        <begin position="65"/>
        <end position="87"/>
    </location>
</feature>
<evidence type="ECO:0000256" key="8">
    <source>
        <dbReference type="ARBA" id="ARBA00023136"/>
    </source>
</evidence>
<keyword evidence="6" id="KW-0915">Sodium</keyword>
<feature type="transmembrane region" description="Helical" evidence="11">
    <location>
        <begin position="376"/>
        <end position="396"/>
    </location>
</feature>
<sequence>MDWLWIVMWLIFVFWYAMIALEHRLHINKSWTAILLWVVLRILVDIFYKFSPDVGIALSHETQEIFGIVVFLLAAMTLVEILVHYRLFDRIQQKITEKKISQAQLFRLLWIMTFIFSALLDNLTTTLIMIQIGRKIYTNKENFLLYVANVIIAANAGGAASPIGDVTTIMLRLANKFTAGQIITMGMLPAIMTRLIPQFLMWRKIKHHEEVEKKHIIKTEKKIDMKWYRWIIIVAVVSFTIPVFANLVWLPPFLWLLTWVGLLRVIIDLKAKNWGDNHHHEWKVMNIIQKTDITTLKFFIWILLAVAALSEVGILKALNTAIFNTDPSIRRLVIGNTILWFTSSILDNVPLVAAAIKMFPPETASSIRVLLALTAWTWWSMLVIGSAAGVAAMGQVKELTFIYYLKKAALPALLWFLWGIGIWIIMNIVF</sequence>
<evidence type="ECO:0000313" key="13">
    <source>
        <dbReference type="EMBL" id="EKD24703.1"/>
    </source>
</evidence>
<feature type="transmembrane region" description="Helical" evidence="11">
    <location>
        <begin position="408"/>
        <end position="429"/>
    </location>
</feature>
<evidence type="ECO:0000256" key="11">
    <source>
        <dbReference type="SAM" id="Phobius"/>
    </source>
</evidence>
<evidence type="ECO:0000256" key="2">
    <source>
        <dbReference type="ARBA" id="ARBA00022448"/>
    </source>
</evidence>
<dbReference type="PANTHER" id="PTHR43269:SF2">
    <property type="entry name" value="SODIUM_PROTON ANTIPORTER 1-RELATED"/>
    <property type="match status" value="1"/>
</dbReference>
<dbReference type="InterPro" id="IPR045016">
    <property type="entry name" value="NhaD-like"/>
</dbReference>
<feature type="transmembrane region" description="Helical" evidence="11">
    <location>
        <begin position="227"/>
        <end position="249"/>
    </location>
</feature>
<keyword evidence="7" id="KW-0406">Ion transport</keyword>
<evidence type="ECO:0000256" key="7">
    <source>
        <dbReference type="ARBA" id="ARBA00023065"/>
    </source>
</evidence>
<keyword evidence="5 11" id="KW-1133">Transmembrane helix</keyword>
<keyword evidence="4 11" id="KW-0812">Transmembrane</keyword>
<dbReference type="InterPro" id="IPR004680">
    <property type="entry name" value="Cit_transptr-like_dom"/>
</dbReference>
<feature type="transmembrane region" description="Helical" evidence="11">
    <location>
        <begin position="33"/>
        <end position="50"/>
    </location>
</feature>
<reference evidence="13" key="1">
    <citation type="journal article" date="2012" name="Science">
        <title>Fermentation, hydrogen, and sulfur metabolism in multiple uncultivated bacterial phyla.</title>
        <authorList>
            <person name="Wrighton K.C."/>
            <person name="Thomas B.C."/>
            <person name="Sharon I."/>
            <person name="Miller C.S."/>
            <person name="Castelle C.J."/>
            <person name="VerBerkmoes N.C."/>
            <person name="Wilkins M.J."/>
            <person name="Hettich R.L."/>
            <person name="Lipton M.S."/>
            <person name="Williams K.H."/>
            <person name="Long P.E."/>
            <person name="Banfield J.F."/>
        </authorList>
    </citation>
    <scope>NUCLEOTIDE SEQUENCE [LARGE SCALE GENOMIC DNA]</scope>
</reference>
<keyword evidence="2" id="KW-0813">Transport</keyword>
<protein>
    <submittedName>
        <fullName evidence="13">Na+/H+ antiporter, probable</fullName>
    </submittedName>
</protein>
<dbReference type="Pfam" id="PF03600">
    <property type="entry name" value="CitMHS"/>
    <property type="match status" value="1"/>
</dbReference>
<feature type="transmembrane region" description="Helical" evidence="11">
    <location>
        <begin position="177"/>
        <end position="196"/>
    </location>
</feature>
<dbReference type="GO" id="GO:0015297">
    <property type="term" value="F:antiporter activity"/>
    <property type="evidence" value="ECO:0007669"/>
    <property type="project" value="UniProtKB-KW"/>
</dbReference>
<evidence type="ECO:0000256" key="10">
    <source>
        <dbReference type="ARBA" id="ARBA00025753"/>
    </source>
</evidence>